<dbReference type="EMBL" id="AP014685">
    <property type="protein sequence ID" value="BAR53411.1"/>
    <property type="molecule type" value="Genomic_DNA"/>
</dbReference>
<accession>A0A0E4BJL8</accession>
<protein>
    <submittedName>
        <fullName evidence="1">Uncharacterized protein</fullName>
    </submittedName>
</protein>
<gene>
    <name evidence="1" type="ORF">NK6_223</name>
</gene>
<organism evidence="1 2">
    <name type="scientific">Bradyrhizobium diazoefficiens</name>
    <dbReference type="NCBI Taxonomy" id="1355477"/>
    <lineage>
        <taxon>Bacteria</taxon>
        <taxon>Pseudomonadati</taxon>
        <taxon>Pseudomonadota</taxon>
        <taxon>Alphaproteobacteria</taxon>
        <taxon>Hyphomicrobiales</taxon>
        <taxon>Nitrobacteraceae</taxon>
        <taxon>Bradyrhizobium</taxon>
    </lineage>
</organism>
<dbReference type="AlphaFoldDB" id="A0A0E4BJL8"/>
<evidence type="ECO:0000313" key="1">
    <source>
        <dbReference type="EMBL" id="BAR53411.1"/>
    </source>
</evidence>
<reference evidence="1 2" key="1">
    <citation type="submission" date="2014-11" db="EMBL/GenBank/DDBJ databases">
        <title>Symbiosis island explosion on the genome of extra-slow-growing strains of soybean bradyrhizobia with massive insertion sequences.</title>
        <authorList>
            <person name="Iida T."/>
            <person name="Minamisawa K."/>
        </authorList>
    </citation>
    <scope>NUCLEOTIDE SEQUENCE [LARGE SCALE GENOMIC DNA]</scope>
    <source>
        <strain evidence="1 2">NK6</strain>
    </source>
</reference>
<dbReference type="Proteomes" id="UP000063308">
    <property type="component" value="Chromosome"/>
</dbReference>
<sequence length="38" mass="4241">MVMTWGHGWMVGPFRKRELTFVPIGRRPIGAVVRSGSA</sequence>
<evidence type="ECO:0000313" key="2">
    <source>
        <dbReference type="Proteomes" id="UP000063308"/>
    </source>
</evidence>
<name>A0A0E4BJL8_9BRAD</name>
<proteinExistence type="predicted"/>